<name>A0A370C2V1_ASPNG</name>
<organism evidence="2 3">
    <name type="scientific">Aspergillus niger ATCC 13496</name>
    <dbReference type="NCBI Taxonomy" id="1353008"/>
    <lineage>
        <taxon>Eukaryota</taxon>
        <taxon>Fungi</taxon>
        <taxon>Dikarya</taxon>
        <taxon>Ascomycota</taxon>
        <taxon>Pezizomycotina</taxon>
        <taxon>Eurotiomycetes</taxon>
        <taxon>Eurotiomycetidae</taxon>
        <taxon>Eurotiales</taxon>
        <taxon>Aspergillaceae</taxon>
        <taxon>Aspergillus</taxon>
        <taxon>Aspergillus subgen. Circumdati</taxon>
    </lineage>
</organism>
<feature type="transmembrane region" description="Helical" evidence="1">
    <location>
        <begin position="24"/>
        <end position="41"/>
    </location>
</feature>
<dbReference type="VEuPathDB" id="FungiDB:M747DRAFT_12348"/>
<protein>
    <submittedName>
        <fullName evidence="2">Uncharacterized protein</fullName>
    </submittedName>
</protein>
<evidence type="ECO:0000256" key="1">
    <source>
        <dbReference type="SAM" id="Phobius"/>
    </source>
</evidence>
<accession>A0A370C2V1</accession>
<keyword evidence="1" id="KW-0472">Membrane</keyword>
<dbReference type="EMBL" id="KZ851908">
    <property type="protein sequence ID" value="RDH22228.1"/>
    <property type="molecule type" value="Genomic_DNA"/>
</dbReference>
<feature type="transmembrane region" description="Helical" evidence="1">
    <location>
        <begin position="47"/>
        <end position="68"/>
    </location>
</feature>
<dbReference type="AlphaFoldDB" id="A0A370C2V1"/>
<evidence type="ECO:0000313" key="2">
    <source>
        <dbReference type="EMBL" id="RDH22228.1"/>
    </source>
</evidence>
<gene>
    <name evidence="2" type="ORF">M747DRAFT_12348</name>
</gene>
<reference evidence="2 3" key="1">
    <citation type="submission" date="2018-07" db="EMBL/GenBank/DDBJ databases">
        <title>Section-level genome sequencing of Aspergillus section Nigri to investigate inter- and intra-species variation.</title>
        <authorList>
            <consortium name="DOE Joint Genome Institute"/>
            <person name="Vesth T.C."/>
            <person name="Nybo J.L."/>
            <person name="Theobald S."/>
            <person name="Frisvad J.C."/>
            <person name="Larsen T.O."/>
            <person name="Nielsen K.F."/>
            <person name="Hoof J.B."/>
            <person name="Brandl J."/>
            <person name="Salamov A."/>
            <person name="Riley R."/>
            <person name="Gladden J.M."/>
            <person name="Phatale P."/>
            <person name="Nielsen M.T."/>
            <person name="Lyhne E.K."/>
            <person name="Kogle M.E."/>
            <person name="Strasser K."/>
            <person name="McDonnell E."/>
            <person name="Barry K."/>
            <person name="Clum A."/>
            <person name="Chen C."/>
            <person name="Nolan M."/>
            <person name="Sandor L."/>
            <person name="Kuo A."/>
            <person name="Lipzen A."/>
            <person name="Hainaut M."/>
            <person name="Drula E."/>
            <person name="Tsang A."/>
            <person name="Magnuson J.K."/>
            <person name="Henrissat B."/>
            <person name="Wiebenga A."/>
            <person name="Simmons B.A."/>
            <person name="Makela M.R."/>
            <person name="De vries R.P."/>
            <person name="Grigoriev I.V."/>
            <person name="Mortensen U.H."/>
            <person name="Baker S.E."/>
            <person name="Andersen M.R."/>
        </authorList>
    </citation>
    <scope>NUCLEOTIDE SEQUENCE [LARGE SCALE GENOMIC DNA]</scope>
    <source>
        <strain evidence="2 3">ATCC 13496</strain>
    </source>
</reference>
<keyword evidence="1" id="KW-1133">Transmembrane helix</keyword>
<proteinExistence type="predicted"/>
<sequence>MDGVVEIVTTGVNEIWDRIKERRVLGLTITTATTMLLLCFADGNFLFFFPFFSSLVGVPVLVFSSLALPSPSEVFVPGKKKNFF</sequence>
<keyword evidence="1" id="KW-0812">Transmembrane</keyword>
<evidence type="ECO:0000313" key="3">
    <source>
        <dbReference type="Proteomes" id="UP000253845"/>
    </source>
</evidence>
<dbReference type="Proteomes" id="UP000253845">
    <property type="component" value="Unassembled WGS sequence"/>
</dbReference>